<dbReference type="InterPro" id="IPR005115">
    <property type="entry name" value="Gly_transporter"/>
</dbReference>
<evidence type="ECO:0000256" key="7">
    <source>
        <dbReference type="SAM" id="Phobius"/>
    </source>
</evidence>
<feature type="transmembrane region" description="Helical" evidence="7">
    <location>
        <begin position="32"/>
        <end position="52"/>
    </location>
</feature>
<evidence type="ECO:0000256" key="2">
    <source>
        <dbReference type="ARBA" id="ARBA00008193"/>
    </source>
</evidence>
<evidence type="ECO:0000256" key="3">
    <source>
        <dbReference type="ARBA" id="ARBA00022475"/>
    </source>
</evidence>
<dbReference type="EMBL" id="LQZG01000002">
    <property type="protein sequence ID" value="OAB88216.1"/>
    <property type="molecule type" value="Genomic_DNA"/>
</dbReference>
<comment type="similarity">
    <text evidence="2">Belongs to the UPF0126 family.</text>
</comment>
<evidence type="ECO:0000313" key="9">
    <source>
        <dbReference type="EMBL" id="OAB88216.1"/>
    </source>
</evidence>
<evidence type="ECO:0000313" key="10">
    <source>
        <dbReference type="Proteomes" id="UP000076976"/>
    </source>
</evidence>
<dbReference type="AlphaFoldDB" id="A0A176QEU7"/>
<comment type="caution">
    <text evidence="9">The sequence shown here is derived from an EMBL/GenBank/DDBJ whole genome shotgun (WGS) entry which is preliminary data.</text>
</comment>
<feature type="transmembrane region" description="Helical" evidence="7">
    <location>
        <begin position="117"/>
        <end position="137"/>
    </location>
</feature>
<keyword evidence="6 7" id="KW-0472">Membrane</keyword>
<reference evidence="9 10" key="1">
    <citation type="submission" date="2016-01" db="EMBL/GenBank/DDBJ databases">
        <title>Janibacter melonis strain CD11_4 genome sequencing and assembly.</title>
        <authorList>
            <person name="Nair G.R."/>
            <person name="Kaur G."/>
            <person name="Chander A.M."/>
            <person name="Mayilraj S."/>
        </authorList>
    </citation>
    <scope>NUCLEOTIDE SEQUENCE [LARGE SCALE GENOMIC DNA]</scope>
    <source>
        <strain evidence="9 10">CD11-4</strain>
    </source>
</reference>
<feature type="domain" description="Glycine transporter" evidence="8">
    <location>
        <begin position="8"/>
        <end position="79"/>
    </location>
</feature>
<evidence type="ECO:0000256" key="5">
    <source>
        <dbReference type="ARBA" id="ARBA00022989"/>
    </source>
</evidence>
<dbReference type="Proteomes" id="UP000076976">
    <property type="component" value="Unassembled WGS sequence"/>
</dbReference>
<dbReference type="GO" id="GO:0005886">
    <property type="term" value="C:plasma membrane"/>
    <property type="evidence" value="ECO:0007669"/>
    <property type="project" value="UniProtKB-SubCell"/>
</dbReference>
<gene>
    <name evidence="9" type="ORF">AWH69_08605</name>
</gene>
<evidence type="ECO:0000256" key="1">
    <source>
        <dbReference type="ARBA" id="ARBA00004651"/>
    </source>
</evidence>
<evidence type="ECO:0000256" key="4">
    <source>
        <dbReference type="ARBA" id="ARBA00022692"/>
    </source>
</evidence>
<evidence type="ECO:0000256" key="6">
    <source>
        <dbReference type="ARBA" id="ARBA00023136"/>
    </source>
</evidence>
<dbReference type="PANTHER" id="PTHR30506">
    <property type="entry name" value="INNER MEMBRANE PROTEIN"/>
    <property type="match status" value="1"/>
</dbReference>
<comment type="subcellular location">
    <subcellularLocation>
        <location evidence="1">Cell membrane</location>
        <topology evidence="1">Multi-pass membrane protein</topology>
    </subcellularLocation>
</comment>
<keyword evidence="3" id="KW-1003">Cell membrane</keyword>
<name>A0A176QEU7_9MICO</name>
<evidence type="ECO:0000259" key="8">
    <source>
        <dbReference type="Pfam" id="PF03458"/>
    </source>
</evidence>
<proteinExistence type="inferred from homology"/>
<keyword evidence="4 7" id="KW-0812">Transmembrane</keyword>
<dbReference type="STRING" id="262209.AWH69_08605"/>
<dbReference type="Pfam" id="PF03458">
    <property type="entry name" value="Gly_transporter"/>
    <property type="match status" value="2"/>
</dbReference>
<accession>A0A176QEU7</accession>
<feature type="transmembrane region" description="Helical" evidence="7">
    <location>
        <begin position="64"/>
        <end position="81"/>
    </location>
</feature>
<feature type="transmembrane region" description="Helical" evidence="7">
    <location>
        <begin position="149"/>
        <end position="165"/>
    </location>
</feature>
<protein>
    <recommendedName>
        <fullName evidence="8">Glycine transporter domain-containing protein</fullName>
    </recommendedName>
</protein>
<keyword evidence="5 7" id="KW-1133">Transmembrane helix</keyword>
<dbReference type="PANTHER" id="PTHR30506:SF3">
    <property type="entry name" value="UPF0126 INNER MEMBRANE PROTEIN YADS-RELATED"/>
    <property type="match status" value="1"/>
</dbReference>
<keyword evidence="10" id="KW-1185">Reference proteome</keyword>
<sequence>MAQVLRSIDLLGVVTNALLGAAVARQFNLDPVGFAIISMISALGGGAIRDVLLNQTPIALTDGAYLGCALVASGLAFLVRFEGRRWRQVFPYVDALALGAWAVAGTQKALLTGISPLPAVLLGVLTAVGGGAVRDVMLGQVPSIFRRSELYATAALAGALVYLLLREVVGPYSAPGGVLVGAGVCLLARRLGWVLPTEPAILVPQIRGKAINRFRRRG</sequence>
<organism evidence="9 10">
    <name type="scientific">Janibacter melonis</name>
    <dbReference type="NCBI Taxonomy" id="262209"/>
    <lineage>
        <taxon>Bacteria</taxon>
        <taxon>Bacillati</taxon>
        <taxon>Actinomycetota</taxon>
        <taxon>Actinomycetes</taxon>
        <taxon>Micrococcales</taxon>
        <taxon>Intrasporangiaceae</taxon>
        <taxon>Janibacter</taxon>
    </lineage>
</organism>
<feature type="domain" description="Glycine transporter" evidence="8">
    <location>
        <begin position="92"/>
        <end position="166"/>
    </location>
</feature>